<evidence type="ECO:0000256" key="3">
    <source>
        <dbReference type="RuleBase" id="RU362042"/>
    </source>
</evidence>
<evidence type="ECO:0000259" key="5">
    <source>
        <dbReference type="Pfam" id="PF10502"/>
    </source>
</evidence>
<keyword evidence="7" id="KW-1185">Reference proteome</keyword>
<name>A0A564TV61_9FIRM</name>
<dbReference type="PANTHER" id="PTHR43390:SF1">
    <property type="entry name" value="CHLOROPLAST PROCESSING PEPTIDASE"/>
    <property type="match status" value="1"/>
</dbReference>
<feature type="domain" description="Peptidase S26" evidence="5">
    <location>
        <begin position="55"/>
        <end position="206"/>
    </location>
</feature>
<dbReference type="InterPro" id="IPR000223">
    <property type="entry name" value="Pept_S26A_signal_pept_1"/>
</dbReference>
<comment type="catalytic activity">
    <reaction evidence="3">
        <text>Cleavage of hydrophobic, N-terminal signal or leader sequences from secreted and periplasmic proteins.</text>
        <dbReference type="EC" id="3.4.21.89"/>
    </reaction>
</comment>
<feature type="region of interest" description="Disordered" evidence="4">
    <location>
        <begin position="1"/>
        <end position="31"/>
    </location>
</feature>
<sequence>MGQNLSFRKNNRRKKKKKPQMKKKNHLKFTNHSKKLKFEKKNYHITKNSLILAGEILCVCLVAVLLIAFFGHRVSNAGDAMSPTIENGEVVLVDRLIVDMKTPSRGTVVAFRPDGNREVHLSIRRIVGLPGETVQIKDGTVYINGKEQKKYIHVSEIKDAGIASDEIKLGKDEYFVLGDNEESGEDSRSETVGVVKADEIYGKVWFNVSSGEHFGFVKR</sequence>
<dbReference type="InterPro" id="IPR019533">
    <property type="entry name" value="Peptidase_S26"/>
</dbReference>
<dbReference type="NCBIfam" id="TIGR02227">
    <property type="entry name" value="sigpep_I_bact"/>
    <property type="match status" value="1"/>
</dbReference>
<organism evidence="6 7">
    <name type="scientific">[Ruminococcus] torques</name>
    <dbReference type="NCBI Taxonomy" id="33039"/>
    <lineage>
        <taxon>Bacteria</taxon>
        <taxon>Bacillati</taxon>
        <taxon>Bacillota</taxon>
        <taxon>Clostridia</taxon>
        <taxon>Lachnospirales</taxon>
        <taxon>Lachnospiraceae</taxon>
        <taxon>Mediterraneibacter</taxon>
    </lineage>
</organism>
<protein>
    <recommendedName>
        <fullName evidence="3">Signal peptidase I</fullName>
        <ecNumber evidence="3">3.4.21.89</ecNumber>
    </recommendedName>
</protein>
<proteinExistence type="inferred from homology"/>
<dbReference type="InterPro" id="IPR036286">
    <property type="entry name" value="LexA/Signal_pep-like_sf"/>
</dbReference>
<dbReference type="Gene3D" id="2.10.109.10">
    <property type="entry name" value="Umud Fragment, subunit A"/>
    <property type="match status" value="1"/>
</dbReference>
<dbReference type="GO" id="GO:0004252">
    <property type="term" value="F:serine-type endopeptidase activity"/>
    <property type="evidence" value="ECO:0007669"/>
    <property type="project" value="InterPro"/>
</dbReference>
<dbReference type="RefSeq" id="WP_144367159.1">
    <property type="nucleotide sequence ID" value="NZ_CABHNA010000057.1"/>
</dbReference>
<evidence type="ECO:0000256" key="2">
    <source>
        <dbReference type="ARBA" id="ARBA00009370"/>
    </source>
</evidence>
<feature type="compositionally biased region" description="Basic residues" evidence="4">
    <location>
        <begin position="9"/>
        <end position="31"/>
    </location>
</feature>
<evidence type="ECO:0000256" key="1">
    <source>
        <dbReference type="ARBA" id="ARBA00004401"/>
    </source>
</evidence>
<accession>A0A564TV61</accession>
<dbReference type="PANTHER" id="PTHR43390">
    <property type="entry name" value="SIGNAL PEPTIDASE I"/>
    <property type="match status" value="1"/>
</dbReference>
<comment type="subcellular location">
    <subcellularLocation>
        <location evidence="1">Cell membrane</location>
        <topology evidence="1">Single-pass type II membrane protein</topology>
    </subcellularLocation>
    <subcellularLocation>
        <location evidence="3">Membrane</location>
        <topology evidence="3">Single-pass type II membrane protein</topology>
    </subcellularLocation>
</comment>
<dbReference type="GO" id="GO:0005886">
    <property type="term" value="C:plasma membrane"/>
    <property type="evidence" value="ECO:0007669"/>
    <property type="project" value="UniProtKB-SubCell"/>
</dbReference>
<comment type="similarity">
    <text evidence="2 3">Belongs to the peptidase S26 family.</text>
</comment>
<dbReference type="Proteomes" id="UP000363661">
    <property type="component" value="Unassembled WGS sequence"/>
</dbReference>
<evidence type="ECO:0000313" key="6">
    <source>
        <dbReference type="EMBL" id="VUX11124.1"/>
    </source>
</evidence>
<dbReference type="CDD" id="cd06530">
    <property type="entry name" value="S26_SPase_I"/>
    <property type="match status" value="1"/>
</dbReference>
<dbReference type="GO" id="GO:0009003">
    <property type="term" value="F:signal peptidase activity"/>
    <property type="evidence" value="ECO:0007669"/>
    <property type="project" value="UniProtKB-EC"/>
</dbReference>
<evidence type="ECO:0000313" key="7">
    <source>
        <dbReference type="Proteomes" id="UP000363661"/>
    </source>
</evidence>
<dbReference type="PRINTS" id="PR00727">
    <property type="entry name" value="LEADERPTASE"/>
</dbReference>
<keyword evidence="3" id="KW-0645">Protease</keyword>
<dbReference type="EMBL" id="CABHNA010000057">
    <property type="protein sequence ID" value="VUX11124.1"/>
    <property type="molecule type" value="Genomic_DNA"/>
</dbReference>
<gene>
    <name evidence="6" type="primary">sipT_2</name>
    <name evidence="6" type="ORF">RTSSTS7063_01687</name>
</gene>
<dbReference type="Pfam" id="PF10502">
    <property type="entry name" value="Peptidase_S26"/>
    <property type="match status" value="1"/>
</dbReference>
<dbReference type="AlphaFoldDB" id="A0A564TV61"/>
<dbReference type="EC" id="3.4.21.89" evidence="3"/>
<keyword evidence="3 6" id="KW-0378">Hydrolase</keyword>
<reference evidence="6 7" key="1">
    <citation type="submission" date="2019-07" db="EMBL/GenBank/DDBJ databases">
        <authorList>
            <person name="Hibberd C M."/>
            <person name="Gehrig L. J."/>
            <person name="Chang H.-W."/>
            <person name="Venkatesh S."/>
        </authorList>
    </citation>
    <scope>NUCLEOTIDE SEQUENCE [LARGE SCALE GENOMIC DNA]</scope>
    <source>
        <strain evidence="6">Ruminococcus_torques_SSTS_Bg7063</strain>
    </source>
</reference>
<evidence type="ECO:0000256" key="4">
    <source>
        <dbReference type="SAM" id="MobiDB-lite"/>
    </source>
</evidence>
<dbReference type="GO" id="GO:0006465">
    <property type="term" value="P:signal peptide processing"/>
    <property type="evidence" value="ECO:0007669"/>
    <property type="project" value="InterPro"/>
</dbReference>
<dbReference type="SUPFAM" id="SSF51306">
    <property type="entry name" value="LexA/Signal peptidase"/>
    <property type="match status" value="1"/>
</dbReference>